<reference evidence="2 3" key="1">
    <citation type="submission" date="2011-08" db="EMBL/GenBank/DDBJ databases">
        <authorList>
            <person name="Lin Y."/>
            <person name="Hao X."/>
            <person name="Johnstone L."/>
            <person name="Miller S.J."/>
            <person name="Wei G."/>
            <person name="Rensing C."/>
        </authorList>
    </citation>
    <scope>NUCLEOTIDE SEQUENCE [LARGE SCALE GENOMIC DNA]</scope>
    <source>
        <strain evidence="2 3">K42</strain>
    </source>
</reference>
<dbReference type="PATRIC" id="fig|700597.3.peg.3101"/>
<evidence type="ECO:0008006" key="4">
    <source>
        <dbReference type="Google" id="ProtNLM"/>
    </source>
</evidence>
<dbReference type="InterPro" id="IPR011010">
    <property type="entry name" value="DNA_brk_join_enz"/>
</dbReference>
<dbReference type="SUPFAM" id="SSF56349">
    <property type="entry name" value="DNA breaking-rejoining enzymes"/>
    <property type="match status" value="1"/>
</dbReference>
<dbReference type="AlphaFoldDB" id="G2GCE3"/>
<name>G2GCE3_9ACTN</name>
<dbReference type="GO" id="GO:0003677">
    <property type="term" value="F:DNA binding"/>
    <property type="evidence" value="ECO:0007669"/>
    <property type="project" value="InterPro"/>
</dbReference>
<dbReference type="Proteomes" id="UP000004217">
    <property type="component" value="Unassembled WGS sequence"/>
</dbReference>
<evidence type="ECO:0000313" key="3">
    <source>
        <dbReference type="Proteomes" id="UP000004217"/>
    </source>
</evidence>
<organism evidence="2 3">
    <name type="scientific">Streptomyces zinciresistens K42</name>
    <dbReference type="NCBI Taxonomy" id="700597"/>
    <lineage>
        <taxon>Bacteria</taxon>
        <taxon>Bacillati</taxon>
        <taxon>Actinomycetota</taxon>
        <taxon>Actinomycetes</taxon>
        <taxon>Kitasatosporales</taxon>
        <taxon>Streptomycetaceae</taxon>
        <taxon>Streptomyces</taxon>
    </lineage>
</organism>
<comment type="caution">
    <text evidence="2">The sequence shown here is derived from an EMBL/GenBank/DDBJ whole genome shotgun (WGS) entry which is preliminary data.</text>
</comment>
<gene>
    <name evidence="2" type="ORF">SZN_15838</name>
</gene>
<evidence type="ECO:0000256" key="1">
    <source>
        <dbReference type="SAM" id="MobiDB-lite"/>
    </source>
</evidence>
<accession>G2GCE3</accession>
<evidence type="ECO:0000313" key="2">
    <source>
        <dbReference type="EMBL" id="EGX58832.1"/>
    </source>
</evidence>
<feature type="region of interest" description="Disordered" evidence="1">
    <location>
        <begin position="28"/>
        <end position="61"/>
    </location>
</feature>
<protein>
    <recommendedName>
        <fullName evidence="4">Tyr recombinase domain-containing protein</fullName>
    </recommendedName>
</protein>
<sequence length="467" mass="52163">MLQEPGRALDLAEANAHGQQLYFANMHFQRRRTRRLEPGPRKRPPKPRKTPGGWGRPGPAPSTLTVSPWFQTVLIDMPPDAEVLRRRALAEDSELTRYCAAIVREHAERFGWSKRQRNDVIRSLRLLQTLRDTPAAKIRASDVLQLPRYDGNIVSTIDVLAAADLLIDDRPRPIETYFTNKTSDLPPVMRQQLEVWLTIMIDGATTAPRQRARDPLTVRVHVRAIAPAITAWAEAGHQSLAEITAAQVRAALPENGSQRALMERGLRSLFKNLKARKLIFANPMRGMKGTALNPTVPLPMDTALVRQELNSANPAVALAVALVAFHALTAKEVSELLLTDTVDGKLRLNGRSIPLAQPVRDRLARWLDHRSRTWPNSRNPHLLIHQKSAPRLLAASRRYPWKQCAIRPQALREDRILAEVHATGGDARRISDLFGLGIESTNRYLDTLEHADLAAAREDVPGTSPPG</sequence>
<dbReference type="EMBL" id="AGBF01000044">
    <property type="protein sequence ID" value="EGX58832.1"/>
    <property type="molecule type" value="Genomic_DNA"/>
</dbReference>
<keyword evidence="3" id="KW-1185">Reference proteome</keyword>
<proteinExistence type="predicted"/>